<keyword evidence="2" id="KW-1185">Reference proteome</keyword>
<name>A0ABV5ZKK0_9BACT</name>
<reference evidence="1 2" key="1">
    <citation type="submission" date="2024-09" db="EMBL/GenBank/DDBJ databases">
        <authorList>
            <person name="Sun Q."/>
            <person name="Mori K."/>
        </authorList>
    </citation>
    <scope>NUCLEOTIDE SEQUENCE [LARGE SCALE GENOMIC DNA]</scope>
    <source>
        <strain evidence="1 2">ATCC 51272</strain>
    </source>
</reference>
<dbReference type="EMBL" id="JBHLZF010000001">
    <property type="protein sequence ID" value="MFB9897198.1"/>
    <property type="molecule type" value="Genomic_DNA"/>
</dbReference>
<dbReference type="RefSeq" id="WP_156924971.1">
    <property type="nucleotide sequence ID" value="NZ_JADU01000006.1"/>
</dbReference>
<accession>A0ABV5ZKK0</accession>
<organism evidence="1 2">
    <name type="scientific">Hallella seregens ATCC 51272</name>
    <dbReference type="NCBI Taxonomy" id="1336250"/>
    <lineage>
        <taxon>Bacteria</taxon>
        <taxon>Pseudomonadati</taxon>
        <taxon>Bacteroidota</taxon>
        <taxon>Bacteroidia</taxon>
        <taxon>Bacteroidales</taxon>
        <taxon>Prevotellaceae</taxon>
        <taxon>Hallella</taxon>
    </lineage>
</organism>
<gene>
    <name evidence="1" type="ORF">ACFFK8_05090</name>
</gene>
<evidence type="ECO:0000313" key="1">
    <source>
        <dbReference type="EMBL" id="MFB9897198.1"/>
    </source>
</evidence>
<evidence type="ECO:0000313" key="2">
    <source>
        <dbReference type="Proteomes" id="UP001589688"/>
    </source>
</evidence>
<dbReference type="Proteomes" id="UP001589688">
    <property type="component" value="Unassembled WGS sequence"/>
</dbReference>
<protein>
    <submittedName>
        <fullName evidence="1">Uncharacterized protein</fullName>
    </submittedName>
</protein>
<proteinExistence type="predicted"/>
<comment type="caution">
    <text evidence="1">The sequence shown here is derived from an EMBL/GenBank/DDBJ whole genome shotgun (WGS) entry which is preliminary data.</text>
</comment>
<sequence length="144" mass="15901">MSIPIESIQSPKRFLLYSVANIRISSLTAKQFRGFLQGGGGKSTVRTHGHCGVIAGPLRRNRPAIPPFFSGVYAVMKNGLSPHAMSAPRRFIFQACGYRHGSHGFSWMLRKAFLTDSTDFADTSQGYFSQIPQISQMPITAQHL</sequence>